<dbReference type="GO" id="GO:0070860">
    <property type="term" value="C:RNA polymerase I core factor complex"/>
    <property type="evidence" value="ECO:0007669"/>
    <property type="project" value="InterPro"/>
</dbReference>
<dbReference type="GO" id="GO:0008270">
    <property type="term" value="F:zinc ion binding"/>
    <property type="evidence" value="ECO:0007669"/>
    <property type="project" value="UniProtKB-KW"/>
</dbReference>
<evidence type="ECO:0000256" key="5">
    <source>
        <dbReference type="ARBA" id="ARBA00022833"/>
    </source>
</evidence>
<evidence type="ECO:0000256" key="7">
    <source>
        <dbReference type="ARBA" id="ARBA00023125"/>
    </source>
</evidence>
<sequence length="886" mass="102069">MPVECSSCGSTNFVLNDGFFYCTFCGEQSQTQREIDEEEDDFNATFAVSTKMKSEASKGKKVSKKEEETDSFLLPSTSGVDYPPVLNRVGCRLATFCMLLKKYCNVVIRDLSVPETVKRHAQHIVEMYLKKFDIAFCDAELDTDNPYVNVVQNLEYESQLDNLLMQKKLEKQKELESGLNLLSLLSSDAVDATLDTTALKVEDDEPKEFEKIIQEKTSLSRKAVAKLSILPLFDNILLTILYMACLYAGCTWMVLSDITRWFREGRFPLSNLQRIALFPACKYAEDESAASFNFYSVDSSIFPLHQHVRSVFAFSQITGTPIQLINMDFEQIIWRFCFNLNLPNEFMERVKAIYKLCPPFHCYETKLASRFGEFNTEKYIQSSQGLSRKHVLYGFEWETCEKQRNLRFPKLKDTVLPSMEVKAFAIILFCLKLTFGLENSDITPNLSDINTDNICSGSFGENNSTCDGMDSENAVNNSKEEGSENKVFDFSVWIHQLQMRMNVWRGRKMLEIIGKRSKPLLDVDGPKKFAARQGKYLKLQKKSLRGAENADETFSFQGCVPNCDVQSEKEYSFYSIFADDLEAKPPEHQDMEALLAPLRFQATRYSEWYQNFCDNEEIRNSGIDTSVFLSFDDYKIDGKKLLCKKNASEENDVQIEGMTREELDNWKHLFPYYDFYRRYSRPLYSKYMCRYRMHSKKIFDPCIYVSASRIILKSAERDFSDCFARLLEIFALIIGEEQCVLYAFYLMLEMQFLNKKLMKKLNKVARGKDLLQMRSLINQKKFGNVVASVVLKKYGRGDESKADSCYKVVRMKRLTGRKSYEDQGTAKSCKQSKDLDVSSADDTVELSAKKPRIDSFSARSNSSLEADDMTIELEEMSLDNSMQFGF</sequence>
<comment type="subcellular location">
    <subcellularLocation>
        <location evidence="1">Nucleus</location>
        <location evidence="1">Nucleolus</location>
    </subcellularLocation>
</comment>
<dbReference type="WBParaSite" id="SMUV_0000437501-mRNA-1">
    <property type="protein sequence ID" value="SMUV_0000437501-mRNA-1"/>
    <property type="gene ID" value="SMUV_0000437501"/>
</dbReference>
<evidence type="ECO:0000256" key="4">
    <source>
        <dbReference type="ARBA" id="ARBA00022771"/>
    </source>
</evidence>
<name>A0A0N5AIW4_9BILA</name>
<evidence type="ECO:0000313" key="11">
    <source>
        <dbReference type="WBParaSite" id="SMUV_0000437501-mRNA-1"/>
    </source>
</evidence>
<keyword evidence="7" id="KW-0238">DNA-binding</keyword>
<evidence type="ECO:0000313" key="10">
    <source>
        <dbReference type="Proteomes" id="UP000046393"/>
    </source>
</evidence>
<evidence type="ECO:0000256" key="1">
    <source>
        <dbReference type="ARBA" id="ARBA00004604"/>
    </source>
</evidence>
<dbReference type="GO" id="GO:0005668">
    <property type="term" value="C:RNA polymerase transcription factor SL1 complex"/>
    <property type="evidence" value="ECO:0007669"/>
    <property type="project" value="TreeGrafter"/>
</dbReference>
<keyword evidence="5" id="KW-0862">Zinc</keyword>
<dbReference type="GO" id="GO:0042790">
    <property type="term" value="P:nucleolar large rRNA transcription by RNA polymerase I"/>
    <property type="evidence" value="ECO:0007669"/>
    <property type="project" value="TreeGrafter"/>
</dbReference>
<comment type="similarity">
    <text evidence="2">Belongs to the RRN7/TAF1B family.</text>
</comment>
<dbReference type="GO" id="GO:0001164">
    <property type="term" value="F:RNA polymerase I core promoter sequence-specific DNA binding"/>
    <property type="evidence" value="ECO:0007669"/>
    <property type="project" value="InterPro"/>
</dbReference>
<evidence type="ECO:0000256" key="2">
    <source>
        <dbReference type="ARBA" id="ARBA00006899"/>
    </source>
</evidence>
<keyword evidence="3" id="KW-0479">Metal-binding</keyword>
<dbReference type="AlphaFoldDB" id="A0A0N5AIW4"/>
<keyword evidence="6" id="KW-0805">Transcription regulation</keyword>
<evidence type="ECO:0000256" key="9">
    <source>
        <dbReference type="ARBA" id="ARBA00023242"/>
    </source>
</evidence>
<keyword evidence="9" id="KW-0539">Nucleus</keyword>
<keyword evidence="4" id="KW-0863">Zinc-finger</keyword>
<dbReference type="InterPro" id="IPR033599">
    <property type="entry name" value="TAF1B/Rrn7"/>
</dbReference>
<accession>A0A0N5AIW4</accession>
<keyword evidence="8" id="KW-0804">Transcription</keyword>
<proteinExistence type="inferred from homology"/>
<dbReference type="PANTHER" id="PTHR31576">
    <property type="entry name" value="TATA BOX-BINDING PROTEIN-ASSOCIATED FACTOR RNA POLYMERASE I SUBUNIT B"/>
    <property type="match status" value="1"/>
</dbReference>
<dbReference type="Proteomes" id="UP000046393">
    <property type="component" value="Unplaced"/>
</dbReference>
<keyword evidence="10" id="KW-1185">Reference proteome</keyword>
<evidence type="ECO:0000256" key="3">
    <source>
        <dbReference type="ARBA" id="ARBA00022723"/>
    </source>
</evidence>
<protein>
    <submittedName>
        <fullName evidence="11">TATA box-binding protein-associated factor RNA polymerase I subunit B</fullName>
    </submittedName>
</protein>
<dbReference type="PANTHER" id="PTHR31576:SF2">
    <property type="entry name" value="TATA BOX-BINDING PROTEIN-ASSOCIATED FACTOR RNA POLYMERASE I SUBUNIT B"/>
    <property type="match status" value="1"/>
</dbReference>
<reference evidence="11" key="1">
    <citation type="submission" date="2016-04" db="UniProtKB">
        <authorList>
            <consortium name="WormBaseParasite"/>
        </authorList>
    </citation>
    <scope>IDENTIFICATION</scope>
</reference>
<evidence type="ECO:0000256" key="6">
    <source>
        <dbReference type="ARBA" id="ARBA00023015"/>
    </source>
</evidence>
<organism evidence="10 11">
    <name type="scientific">Syphacia muris</name>
    <dbReference type="NCBI Taxonomy" id="451379"/>
    <lineage>
        <taxon>Eukaryota</taxon>
        <taxon>Metazoa</taxon>
        <taxon>Ecdysozoa</taxon>
        <taxon>Nematoda</taxon>
        <taxon>Chromadorea</taxon>
        <taxon>Rhabditida</taxon>
        <taxon>Spirurina</taxon>
        <taxon>Oxyuridomorpha</taxon>
        <taxon>Oxyuroidea</taxon>
        <taxon>Oxyuridae</taxon>
        <taxon>Syphacia</taxon>
    </lineage>
</organism>
<evidence type="ECO:0000256" key="8">
    <source>
        <dbReference type="ARBA" id="ARBA00023163"/>
    </source>
</evidence>
<dbReference type="STRING" id="451379.A0A0N5AIW4"/>